<name>A0A8J2HHR9_COTCN</name>
<dbReference type="GO" id="GO:0005576">
    <property type="term" value="C:extracellular region"/>
    <property type="evidence" value="ECO:0007669"/>
    <property type="project" value="InterPro"/>
</dbReference>
<evidence type="ECO:0000256" key="1">
    <source>
        <dbReference type="SAM" id="MobiDB-lite"/>
    </source>
</evidence>
<evidence type="ECO:0000259" key="3">
    <source>
        <dbReference type="PROSITE" id="PS50940"/>
    </source>
</evidence>
<feature type="region of interest" description="Disordered" evidence="1">
    <location>
        <begin position="237"/>
        <end position="300"/>
    </location>
</feature>
<organism evidence="4 5">
    <name type="scientific">Cotesia congregata</name>
    <name type="common">Parasitoid wasp</name>
    <name type="synonym">Apanteles congregatus</name>
    <dbReference type="NCBI Taxonomy" id="51543"/>
    <lineage>
        <taxon>Eukaryota</taxon>
        <taxon>Metazoa</taxon>
        <taxon>Ecdysozoa</taxon>
        <taxon>Arthropoda</taxon>
        <taxon>Hexapoda</taxon>
        <taxon>Insecta</taxon>
        <taxon>Pterygota</taxon>
        <taxon>Neoptera</taxon>
        <taxon>Endopterygota</taxon>
        <taxon>Hymenoptera</taxon>
        <taxon>Apocrita</taxon>
        <taxon>Ichneumonoidea</taxon>
        <taxon>Braconidae</taxon>
        <taxon>Microgastrinae</taxon>
        <taxon>Cotesia</taxon>
    </lineage>
</organism>
<proteinExistence type="predicted"/>
<feature type="region of interest" description="Disordered" evidence="1">
    <location>
        <begin position="357"/>
        <end position="387"/>
    </location>
</feature>
<reference evidence="4" key="1">
    <citation type="submission" date="2021-04" db="EMBL/GenBank/DDBJ databases">
        <authorList>
            <person name="Chebbi M.A.C M."/>
        </authorList>
    </citation>
    <scope>NUCLEOTIDE SEQUENCE</scope>
</reference>
<dbReference type="OrthoDB" id="6514762at2759"/>
<evidence type="ECO:0000313" key="4">
    <source>
        <dbReference type="EMBL" id="CAG5096009.1"/>
    </source>
</evidence>
<protein>
    <submittedName>
        <fullName evidence="4">Similar to U-scoloptoxin(01)-Cw1a (Cormocephalus westwoodi)</fullName>
    </submittedName>
</protein>
<dbReference type="InterPro" id="IPR036508">
    <property type="entry name" value="Chitin-bd_dom_sf"/>
</dbReference>
<feature type="signal peptide" evidence="2">
    <location>
        <begin position="1"/>
        <end position="19"/>
    </location>
</feature>
<comment type="caution">
    <text evidence="4">The sequence shown here is derived from an EMBL/GenBank/DDBJ whole genome shotgun (WGS) entry which is preliminary data.</text>
</comment>
<feature type="compositionally biased region" description="Low complexity" evidence="1">
    <location>
        <begin position="376"/>
        <end position="385"/>
    </location>
</feature>
<feature type="chain" id="PRO_5035289606" evidence="2">
    <location>
        <begin position="20"/>
        <end position="984"/>
    </location>
</feature>
<dbReference type="Pfam" id="PF01607">
    <property type="entry name" value="CBM_14"/>
    <property type="match status" value="1"/>
</dbReference>
<dbReference type="SUPFAM" id="SSF57625">
    <property type="entry name" value="Invertebrate chitin-binding proteins"/>
    <property type="match status" value="1"/>
</dbReference>
<feature type="domain" description="Chitin-binding type-2" evidence="3">
    <location>
        <begin position="93"/>
        <end position="151"/>
    </location>
</feature>
<feature type="compositionally biased region" description="Basic and acidic residues" evidence="1">
    <location>
        <begin position="208"/>
        <end position="226"/>
    </location>
</feature>
<dbReference type="InterPro" id="IPR002557">
    <property type="entry name" value="Chitin-bd_dom"/>
</dbReference>
<dbReference type="PANTHER" id="PTHR22933:SF43">
    <property type="entry name" value="LP10131P"/>
    <property type="match status" value="1"/>
</dbReference>
<accession>A0A8J2HHR9</accession>
<dbReference type="PROSITE" id="PS50940">
    <property type="entry name" value="CHIT_BIND_II"/>
    <property type="match status" value="1"/>
</dbReference>
<dbReference type="GO" id="GO:0008061">
    <property type="term" value="F:chitin binding"/>
    <property type="evidence" value="ECO:0007669"/>
    <property type="project" value="InterPro"/>
</dbReference>
<feature type="compositionally biased region" description="Low complexity" evidence="1">
    <location>
        <begin position="240"/>
        <end position="270"/>
    </location>
</feature>
<sequence>MMRLVSSFVILIVCQKIHGLDPITKDDTPRKNHAHRRAVDGSRGNKYYEPAVHDSFDIYDPYDEETDLSDYRINVPGEPGVDYPSYTRIPQTSFTCERQFRGYYADEEAGCQLFHVCDGNFLVSSFLCPIGSTFSQRYLTCDWWNKVDCSATKSFYQKETSSTSEVIDDDDEYLRKAYEMTSLQSSGNGVSAEPQDTPIDQLINETPHVNDLHSSERFPDYSNDRSLDYSQYKYSSRYTNSNSASGNRGRNSRYYSQQSSDSIENNNGNSDNDDDDNNNNNNYNDGDDQSSIKIHTIGRDRKDQINTRYNDFRPSYAPTVPTVTTTTRRFYSPTIPTIVRSTPSRSRHDLEFESSDHLYSAKGKNRGRITPPRPLTTTTTTTTTTEKVTSVTPASIKSTSSFILEVPPILKEDGSFKLNKVSFPRPAIRLRAKQNDDISTERSNSISEFSTIDLNPFSIFTSTEKPQQASESTEVNAYTRVSGTEKSQRVSEISSIEFYPYNDNSTDEQSNSLEQNDRAITRPSSSILPPFYYYSNANQHDNVLLEKSEELGNHSLLLSTPSLTSSSLSPSPTTSSPEIINIPTTLSWFQTTLESPVTDVIPLLKNEVEIKEQAYTTTVKSVEKSSSSIINTTVMDLQREIIEPPSIIFNPPLIHSLIEIENSTYPPESYEYTLVDNKNVHISTASGEESSTISDLLLSSFENNPAKDSFEEVEDAAVGESSPVEVTLTVNNDEDLDPTGELIRSLIAQHDPTSSDSIRDIEILRSNSRPSSIIDNYRRNKVVTAATADNRIKQRSRTRARVNTEPTTYSVKRRNKLKLRAEDSSTDNLPRPFSLSPPSYSSDVTLPTVDFIEPRPVHPSRIRNTETVVKDNYEIGNTKHEGLLQSSHTLFDLPKQDKLSDFQGSHNLPQKFEKNSKPVIQKNETKVETEGKVLVETQLVPALGFSLNTDEEREKFAHAVLHGLFSDVSAESNVKKKMDGDLKS</sequence>
<dbReference type="SMART" id="SM00494">
    <property type="entry name" value="ChtBD2"/>
    <property type="match status" value="1"/>
</dbReference>
<dbReference type="PANTHER" id="PTHR22933">
    <property type="entry name" value="FI18007P1-RELATED"/>
    <property type="match status" value="1"/>
</dbReference>
<dbReference type="Gene3D" id="2.170.140.10">
    <property type="entry name" value="Chitin binding domain"/>
    <property type="match status" value="1"/>
</dbReference>
<dbReference type="Proteomes" id="UP000786811">
    <property type="component" value="Unassembled WGS sequence"/>
</dbReference>
<dbReference type="AlphaFoldDB" id="A0A8J2HHR9"/>
<keyword evidence="2" id="KW-0732">Signal</keyword>
<feature type="region of interest" description="Disordered" evidence="1">
    <location>
        <begin position="463"/>
        <end position="486"/>
    </location>
</feature>
<dbReference type="InterPro" id="IPR052976">
    <property type="entry name" value="Scoloptoxin-like"/>
</dbReference>
<evidence type="ECO:0000313" key="5">
    <source>
        <dbReference type="Proteomes" id="UP000786811"/>
    </source>
</evidence>
<feature type="region of interest" description="Disordered" evidence="1">
    <location>
        <begin position="207"/>
        <end position="226"/>
    </location>
</feature>
<keyword evidence="5" id="KW-1185">Reference proteome</keyword>
<dbReference type="EMBL" id="CAJNRD030001121">
    <property type="protein sequence ID" value="CAG5096009.1"/>
    <property type="molecule type" value="Genomic_DNA"/>
</dbReference>
<gene>
    <name evidence="4" type="ORF">HICCMSTLAB_LOCUS7995</name>
</gene>
<evidence type="ECO:0000256" key="2">
    <source>
        <dbReference type="SAM" id="SignalP"/>
    </source>
</evidence>